<keyword evidence="2" id="KW-1185">Reference proteome</keyword>
<protein>
    <submittedName>
        <fullName evidence="1">Uncharacterized protein</fullName>
    </submittedName>
</protein>
<dbReference type="AlphaFoldDB" id="A0AAD4BLX7"/>
<name>A0AAD4BLX7_BOLED</name>
<accession>A0AAD4BLX7</accession>
<comment type="caution">
    <text evidence="1">The sequence shown here is derived from an EMBL/GenBank/DDBJ whole genome shotgun (WGS) entry which is preliminary data.</text>
</comment>
<sequence>MGYPYSDRDQSLILSTLCFLQAAFERVVLGQGFKVPKIALLVGHCQQSPPASATIRVNQPQASDAVLPMDPLVLIVLSVRYCGIHWCTAFSGRFKDACIIDTQFSLQAWGRWGGSEGNEEKSRVVPKATTGSEGVWVRIVLSMNSLAVISIRK</sequence>
<evidence type="ECO:0000313" key="2">
    <source>
        <dbReference type="Proteomes" id="UP001194468"/>
    </source>
</evidence>
<gene>
    <name evidence="1" type="ORF">L210DRAFT_542464</name>
</gene>
<proteinExistence type="predicted"/>
<reference evidence="1" key="2">
    <citation type="journal article" date="2020" name="Nat. Commun.">
        <title>Large-scale genome sequencing of mycorrhizal fungi provides insights into the early evolution of symbiotic traits.</title>
        <authorList>
            <person name="Miyauchi S."/>
            <person name="Kiss E."/>
            <person name="Kuo A."/>
            <person name="Drula E."/>
            <person name="Kohler A."/>
            <person name="Sanchez-Garcia M."/>
            <person name="Morin E."/>
            <person name="Andreopoulos B."/>
            <person name="Barry K.W."/>
            <person name="Bonito G."/>
            <person name="Buee M."/>
            <person name="Carver A."/>
            <person name="Chen C."/>
            <person name="Cichocki N."/>
            <person name="Clum A."/>
            <person name="Culley D."/>
            <person name="Crous P.W."/>
            <person name="Fauchery L."/>
            <person name="Girlanda M."/>
            <person name="Hayes R.D."/>
            <person name="Keri Z."/>
            <person name="LaButti K."/>
            <person name="Lipzen A."/>
            <person name="Lombard V."/>
            <person name="Magnuson J."/>
            <person name="Maillard F."/>
            <person name="Murat C."/>
            <person name="Nolan M."/>
            <person name="Ohm R.A."/>
            <person name="Pangilinan J."/>
            <person name="Pereira M.F."/>
            <person name="Perotto S."/>
            <person name="Peter M."/>
            <person name="Pfister S."/>
            <person name="Riley R."/>
            <person name="Sitrit Y."/>
            <person name="Stielow J.B."/>
            <person name="Szollosi G."/>
            <person name="Zifcakova L."/>
            <person name="Stursova M."/>
            <person name="Spatafora J.W."/>
            <person name="Tedersoo L."/>
            <person name="Vaario L.M."/>
            <person name="Yamada A."/>
            <person name="Yan M."/>
            <person name="Wang P."/>
            <person name="Xu J."/>
            <person name="Bruns T."/>
            <person name="Baldrian P."/>
            <person name="Vilgalys R."/>
            <person name="Dunand C."/>
            <person name="Henrissat B."/>
            <person name="Grigoriev I.V."/>
            <person name="Hibbett D."/>
            <person name="Nagy L.G."/>
            <person name="Martin F.M."/>
        </authorList>
    </citation>
    <scope>NUCLEOTIDE SEQUENCE</scope>
    <source>
        <strain evidence="1">BED1</strain>
    </source>
</reference>
<reference evidence="1" key="1">
    <citation type="submission" date="2019-10" db="EMBL/GenBank/DDBJ databases">
        <authorList>
            <consortium name="DOE Joint Genome Institute"/>
            <person name="Kuo A."/>
            <person name="Miyauchi S."/>
            <person name="Kiss E."/>
            <person name="Drula E."/>
            <person name="Kohler A."/>
            <person name="Sanchez-Garcia M."/>
            <person name="Andreopoulos B."/>
            <person name="Barry K.W."/>
            <person name="Bonito G."/>
            <person name="Buee M."/>
            <person name="Carver A."/>
            <person name="Chen C."/>
            <person name="Cichocki N."/>
            <person name="Clum A."/>
            <person name="Culley D."/>
            <person name="Crous P.W."/>
            <person name="Fauchery L."/>
            <person name="Girlanda M."/>
            <person name="Hayes R."/>
            <person name="Keri Z."/>
            <person name="LaButti K."/>
            <person name="Lipzen A."/>
            <person name="Lombard V."/>
            <person name="Magnuson J."/>
            <person name="Maillard F."/>
            <person name="Morin E."/>
            <person name="Murat C."/>
            <person name="Nolan M."/>
            <person name="Ohm R."/>
            <person name="Pangilinan J."/>
            <person name="Pereira M."/>
            <person name="Perotto S."/>
            <person name="Peter M."/>
            <person name="Riley R."/>
            <person name="Sitrit Y."/>
            <person name="Stielow B."/>
            <person name="Szollosi G."/>
            <person name="Zifcakova L."/>
            <person name="Stursova M."/>
            <person name="Spatafora J.W."/>
            <person name="Tedersoo L."/>
            <person name="Vaario L.-M."/>
            <person name="Yamada A."/>
            <person name="Yan M."/>
            <person name="Wang P."/>
            <person name="Xu J."/>
            <person name="Bruns T."/>
            <person name="Baldrian P."/>
            <person name="Vilgalys R."/>
            <person name="Henrissat B."/>
            <person name="Grigoriev I.V."/>
            <person name="Hibbett D."/>
            <person name="Nagy L.G."/>
            <person name="Martin F.M."/>
        </authorList>
    </citation>
    <scope>NUCLEOTIDE SEQUENCE</scope>
    <source>
        <strain evidence="1">BED1</strain>
    </source>
</reference>
<evidence type="ECO:0000313" key="1">
    <source>
        <dbReference type="EMBL" id="KAF8433774.1"/>
    </source>
</evidence>
<dbReference type="Proteomes" id="UP001194468">
    <property type="component" value="Unassembled WGS sequence"/>
</dbReference>
<organism evidence="1 2">
    <name type="scientific">Boletus edulis BED1</name>
    <dbReference type="NCBI Taxonomy" id="1328754"/>
    <lineage>
        <taxon>Eukaryota</taxon>
        <taxon>Fungi</taxon>
        <taxon>Dikarya</taxon>
        <taxon>Basidiomycota</taxon>
        <taxon>Agaricomycotina</taxon>
        <taxon>Agaricomycetes</taxon>
        <taxon>Agaricomycetidae</taxon>
        <taxon>Boletales</taxon>
        <taxon>Boletineae</taxon>
        <taxon>Boletaceae</taxon>
        <taxon>Boletoideae</taxon>
        <taxon>Boletus</taxon>
    </lineage>
</organism>
<dbReference type="EMBL" id="WHUW01000032">
    <property type="protein sequence ID" value="KAF8433774.1"/>
    <property type="molecule type" value="Genomic_DNA"/>
</dbReference>